<comment type="subcellular location">
    <subcellularLocation>
        <location evidence="1">Spore core</location>
    </subcellularLocation>
</comment>
<evidence type="ECO:0000313" key="4">
    <source>
        <dbReference type="Proteomes" id="UP001225034"/>
    </source>
</evidence>
<feature type="compositionally biased region" description="Basic and acidic residues" evidence="2">
    <location>
        <begin position="38"/>
        <end position="56"/>
    </location>
</feature>
<protein>
    <recommendedName>
        <fullName evidence="1">Small, acid-soluble spore protein Tlp</fullName>
    </recommendedName>
</protein>
<dbReference type="Pfam" id="PF19824">
    <property type="entry name" value="Tlp"/>
    <property type="match status" value="1"/>
</dbReference>
<evidence type="ECO:0000256" key="2">
    <source>
        <dbReference type="SAM" id="MobiDB-lite"/>
    </source>
</evidence>
<comment type="caution">
    <text evidence="3">The sequence shown here is derived from an EMBL/GenBank/DDBJ whole genome shotgun (WGS) entry which is preliminary data.</text>
</comment>
<evidence type="ECO:0000256" key="1">
    <source>
        <dbReference type="HAMAP-Rule" id="MF_01506"/>
    </source>
</evidence>
<keyword evidence="4" id="KW-1185">Reference proteome</keyword>
<evidence type="ECO:0000313" key="3">
    <source>
        <dbReference type="EMBL" id="MDQ0205828.1"/>
    </source>
</evidence>
<dbReference type="RefSeq" id="WP_306979783.1">
    <property type="nucleotide sequence ID" value="NZ_JAUSUA010000001.1"/>
</dbReference>
<proteinExistence type="evidence at transcript level"/>
<dbReference type="NCBIfam" id="TIGR03090">
    <property type="entry name" value="SASP_tlp"/>
    <property type="match status" value="1"/>
</dbReference>
<feature type="region of interest" description="Disordered" evidence="2">
    <location>
        <begin position="38"/>
        <end position="69"/>
    </location>
</feature>
<dbReference type="EMBL" id="JAUSUA010000001">
    <property type="protein sequence ID" value="MDQ0205828.1"/>
    <property type="molecule type" value="Genomic_DNA"/>
</dbReference>
<keyword evidence="1" id="KW-0749">Sporulation</keyword>
<sequence>MANPDNREDNAKKIEQIISNTEQKIDQSKDFIAAHGHEMAESDKQDISDKNERRETSINSLRNEIEDES</sequence>
<dbReference type="HAMAP" id="MF_01506">
    <property type="entry name" value="Tlp"/>
    <property type="match status" value="1"/>
</dbReference>
<comment type="similarity">
    <text evidence="1">Belongs to the Tlp family.</text>
</comment>
<reference evidence="3 4" key="1">
    <citation type="submission" date="2023-07" db="EMBL/GenBank/DDBJ databases">
        <title>Genomic Encyclopedia of Type Strains, Phase IV (KMG-IV): sequencing the most valuable type-strain genomes for metagenomic binning, comparative biology and taxonomic classification.</title>
        <authorList>
            <person name="Goeker M."/>
        </authorList>
    </citation>
    <scope>NUCLEOTIDE SEQUENCE [LARGE SCALE GENOMIC DNA]</scope>
    <source>
        <strain evidence="3 4">DSM 19154</strain>
    </source>
</reference>
<gene>
    <name evidence="1" type="primary">tlp</name>
    <name evidence="3" type="ORF">J2S05_000602</name>
</gene>
<comment type="induction">
    <text evidence="1">Expressed only in the forespore compartment of sporulating cells.</text>
</comment>
<organism evidence="3 4">
    <name type="scientific">Alkalicoccobacillus murimartini</name>
    <dbReference type="NCBI Taxonomy" id="171685"/>
    <lineage>
        <taxon>Bacteria</taxon>
        <taxon>Bacillati</taxon>
        <taxon>Bacillota</taxon>
        <taxon>Bacilli</taxon>
        <taxon>Bacillales</taxon>
        <taxon>Bacillaceae</taxon>
        <taxon>Alkalicoccobacillus</taxon>
    </lineage>
</organism>
<accession>A0ABT9YDX0</accession>
<dbReference type="InterPro" id="IPR017524">
    <property type="entry name" value="SASP_thioredoxin-like"/>
</dbReference>
<name>A0ABT9YDX0_9BACI</name>
<dbReference type="Proteomes" id="UP001225034">
    <property type="component" value="Unassembled WGS sequence"/>
</dbReference>